<dbReference type="Proteomes" id="UP000272015">
    <property type="component" value="Unassembled WGS sequence"/>
</dbReference>
<comment type="catalytic activity">
    <reaction evidence="6">
        <text>L-serine + acetyl-CoA = O-acetyl-L-serine + CoA</text>
        <dbReference type="Rhea" id="RHEA:24560"/>
        <dbReference type="ChEBI" id="CHEBI:33384"/>
        <dbReference type="ChEBI" id="CHEBI:57287"/>
        <dbReference type="ChEBI" id="CHEBI:57288"/>
        <dbReference type="ChEBI" id="CHEBI:58340"/>
        <dbReference type="EC" id="2.3.1.30"/>
    </reaction>
</comment>
<accession>A0A3A5MLQ5</accession>
<dbReference type="PIRSF" id="PIRSF000441">
    <property type="entry name" value="CysE"/>
    <property type="match status" value="1"/>
</dbReference>
<dbReference type="OrthoDB" id="2643438at2"/>
<evidence type="ECO:0000313" key="7">
    <source>
        <dbReference type="EMBL" id="RJT91027.1"/>
    </source>
</evidence>
<dbReference type="GO" id="GO:0009001">
    <property type="term" value="F:serine O-acetyltransferase activity"/>
    <property type="evidence" value="ECO:0007669"/>
    <property type="project" value="UniProtKB-EC"/>
</dbReference>
<keyword evidence="5 6" id="KW-0012">Acyltransferase</keyword>
<dbReference type="PANTHER" id="PTHR42811">
    <property type="entry name" value="SERINE ACETYLTRANSFERASE"/>
    <property type="match status" value="1"/>
</dbReference>
<dbReference type="InterPro" id="IPR011004">
    <property type="entry name" value="Trimer_LpxA-like_sf"/>
</dbReference>
<dbReference type="CDD" id="cd03354">
    <property type="entry name" value="LbH_SAT"/>
    <property type="match status" value="1"/>
</dbReference>
<dbReference type="GO" id="GO:0005737">
    <property type="term" value="C:cytoplasm"/>
    <property type="evidence" value="ECO:0007669"/>
    <property type="project" value="InterPro"/>
</dbReference>
<evidence type="ECO:0000256" key="1">
    <source>
        <dbReference type="ARBA" id="ARBA00007274"/>
    </source>
</evidence>
<dbReference type="InterPro" id="IPR045304">
    <property type="entry name" value="LbH_SAT"/>
</dbReference>
<keyword evidence="4" id="KW-0677">Repeat</keyword>
<proteinExistence type="inferred from homology"/>
<dbReference type="SUPFAM" id="SSF51161">
    <property type="entry name" value="Trimeric LpxA-like enzymes"/>
    <property type="match status" value="1"/>
</dbReference>
<dbReference type="InterPro" id="IPR005881">
    <property type="entry name" value="Ser_O-AcTrfase"/>
</dbReference>
<dbReference type="GO" id="GO:0006535">
    <property type="term" value="P:cysteine biosynthetic process from serine"/>
    <property type="evidence" value="ECO:0007669"/>
    <property type="project" value="InterPro"/>
</dbReference>
<dbReference type="EC" id="2.3.1.30" evidence="6"/>
<keyword evidence="3 6" id="KW-0808">Transferase</keyword>
<dbReference type="RefSeq" id="WP_119971220.1">
    <property type="nucleotide sequence ID" value="NZ_JBHSQA010000029.1"/>
</dbReference>
<name>A0A3A5MLQ5_9MICO</name>
<dbReference type="EMBL" id="QZVS01000053">
    <property type="protein sequence ID" value="RJT91027.1"/>
    <property type="molecule type" value="Genomic_DNA"/>
</dbReference>
<dbReference type="Pfam" id="PF00132">
    <property type="entry name" value="Hexapep"/>
    <property type="match status" value="1"/>
</dbReference>
<dbReference type="Gene3D" id="2.160.10.10">
    <property type="entry name" value="Hexapeptide repeat proteins"/>
    <property type="match status" value="1"/>
</dbReference>
<evidence type="ECO:0000256" key="5">
    <source>
        <dbReference type="ARBA" id="ARBA00023315"/>
    </source>
</evidence>
<protein>
    <recommendedName>
        <fullName evidence="2 6">Serine acetyltransferase</fullName>
        <ecNumber evidence="6">2.3.1.30</ecNumber>
    </recommendedName>
</protein>
<evidence type="ECO:0000256" key="4">
    <source>
        <dbReference type="ARBA" id="ARBA00022737"/>
    </source>
</evidence>
<dbReference type="InterPro" id="IPR018357">
    <property type="entry name" value="Hexapep_transf_CS"/>
</dbReference>
<comment type="similarity">
    <text evidence="1 6">Belongs to the transferase hexapeptide repeat family.</text>
</comment>
<evidence type="ECO:0000313" key="8">
    <source>
        <dbReference type="Proteomes" id="UP000272015"/>
    </source>
</evidence>
<evidence type="ECO:0000256" key="3">
    <source>
        <dbReference type="ARBA" id="ARBA00022679"/>
    </source>
</evidence>
<keyword evidence="8" id="KW-1185">Reference proteome</keyword>
<evidence type="ECO:0000256" key="6">
    <source>
        <dbReference type="PIRNR" id="PIRNR000441"/>
    </source>
</evidence>
<gene>
    <name evidence="7" type="ORF">D6T64_02715</name>
</gene>
<reference evidence="7 8" key="1">
    <citation type="submission" date="2018-09" db="EMBL/GenBank/DDBJ databases">
        <title>Novel species of Cryobacterium.</title>
        <authorList>
            <person name="Liu Q."/>
            <person name="Xin Y.-H."/>
        </authorList>
    </citation>
    <scope>NUCLEOTIDE SEQUENCE [LARGE SCALE GENOMIC DNA]</scope>
    <source>
        <strain evidence="7 8">Hh39</strain>
    </source>
</reference>
<sequence>MTRHTPERHYFSADLPLYGPHPFLLQPAIYAVAVYRFGRYTLTAPRLLRAPLHALYFFLYSVTRLITGIDIPRSARIGPGLLIHHFGGIILHPGTRIGANCTLRHGVTIGARTGTGAPVIGHGVAIGAYAQLLGDITIGDRASIGAMAVVLINVPEGARAVGNPARILPAKLITKPTD</sequence>
<dbReference type="AlphaFoldDB" id="A0A3A5MLQ5"/>
<dbReference type="InterPro" id="IPR001451">
    <property type="entry name" value="Hexapep"/>
</dbReference>
<dbReference type="PROSITE" id="PS00101">
    <property type="entry name" value="HEXAPEP_TRANSFERASES"/>
    <property type="match status" value="1"/>
</dbReference>
<organism evidence="7 8">
    <name type="scientific">Cryobacterium melibiosiphilum</name>
    <dbReference type="NCBI Taxonomy" id="995039"/>
    <lineage>
        <taxon>Bacteria</taxon>
        <taxon>Bacillati</taxon>
        <taxon>Actinomycetota</taxon>
        <taxon>Actinomycetes</taxon>
        <taxon>Micrococcales</taxon>
        <taxon>Microbacteriaceae</taxon>
        <taxon>Cryobacterium</taxon>
    </lineage>
</organism>
<comment type="caution">
    <text evidence="7">The sequence shown here is derived from an EMBL/GenBank/DDBJ whole genome shotgun (WGS) entry which is preliminary data.</text>
</comment>
<evidence type="ECO:0000256" key="2">
    <source>
        <dbReference type="ARBA" id="ARBA00018522"/>
    </source>
</evidence>